<dbReference type="GeneID" id="26247418"/>
<name>A0A7D5V4E4_9HYPO</name>
<keyword evidence="3" id="KW-1185">Reference proteome</keyword>
<dbReference type="EMBL" id="CP058938">
    <property type="protein sequence ID" value="QLI74254.1"/>
    <property type="molecule type" value="Genomic_DNA"/>
</dbReference>
<evidence type="ECO:0000313" key="3">
    <source>
        <dbReference type="Proteomes" id="UP000510686"/>
    </source>
</evidence>
<evidence type="ECO:0000256" key="1">
    <source>
        <dbReference type="SAM" id="MobiDB-lite"/>
    </source>
</evidence>
<reference evidence="2 3" key="1">
    <citation type="submission" date="2020-07" db="EMBL/GenBank/DDBJ databases">
        <title>Telomere length de novo assembly of all 7 chromosomes of the fungus, Metarhizium brunneum, using a novel assembly pipeline.</title>
        <authorList>
            <person name="Saud z."/>
            <person name="Kortsinoglou A."/>
            <person name="Kouvelis V.N."/>
            <person name="Butt T.M."/>
        </authorList>
    </citation>
    <scope>NUCLEOTIDE SEQUENCE [LARGE SCALE GENOMIC DNA]</scope>
    <source>
        <strain evidence="2 3">4556</strain>
    </source>
</reference>
<dbReference type="RefSeq" id="XP_014539753.1">
    <property type="nucleotide sequence ID" value="XM_014684267.1"/>
</dbReference>
<sequence>MSSASVVSQLRGLLEKTGQLALKFDKIYPTEDQWNTLSDLSKSLVTAATTISDKIRLLRESRAERAWKDSQKLRQHAMACKGDVLGNGRLKHSPVFRRNIITIFEGPKESVFDSEDIKIRKCTTRQRCAQIRRLSPDGLISWAIAFAPSVWAGGSMATDIFTCLLDDIEPQQQPSWPRVIDETLQMLLKDETALQNSQEYKDFMEAGKTPPKEGQARQKKRPRLDIQEQSSYIEHEKRASFDSQHVKHKTSPDLPPQPGVVYPPVISQPPTKENREMKHMCTNAPLRVVSQLPEPFRAAVQNSRLFKWERSQGYATTNCLATLFPKDNAQDVSFTFWCGNFEGYDLTSLFGLQHAMSSQT</sequence>
<dbReference type="OrthoDB" id="5422777at2759"/>
<gene>
    <name evidence="2" type="ORF">G6M90_00g113540</name>
</gene>
<accession>A0A7D5V4E4</accession>
<feature type="region of interest" description="Disordered" evidence="1">
    <location>
        <begin position="205"/>
        <end position="263"/>
    </location>
</feature>
<dbReference type="Proteomes" id="UP000510686">
    <property type="component" value="Chromosome 7"/>
</dbReference>
<dbReference type="KEGG" id="mbrn:26247418"/>
<organism evidence="2 3">
    <name type="scientific">Metarhizium brunneum</name>
    <dbReference type="NCBI Taxonomy" id="500148"/>
    <lineage>
        <taxon>Eukaryota</taxon>
        <taxon>Fungi</taxon>
        <taxon>Dikarya</taxon>
        <taxon>Ascomycota</taxon>
        <taxon>Pezizomycotina</taxon>
        <taxon>Sordariomycetes</taxon>
        <taxon>Hypocreomycetidae</taxon>
        <taxon>Hypocreales</taxon>
        <taxon>Clavicipitaceae</taxon>
        <taxon>Metarhizium</taxon>
    </lineage>
</organism>
<feature type="compositionally biased region" description="Basic and acidic residues" evidence="1">
    <location>
        <begin position="205"/>
        <end position="216"/>
    </location>
</feature>
<protein>
    <submittedName>
        <fullName evidence="2">Uncharacterized protein</fullName>
    </submittedName>
</protein>
<dbReference type="AlphaFoldDB" id="A0A7D5V4E4"/>
<proteinExistence type="predicted"/>
<evidence type="ECO:0000313" key="2">
    <source>
        <dbReference type="EMBL" id="QLI74254.1"/>
    </source>
</evidence>